<evidence type="ECO:0000313" key="4">
    <source>
        <dbReference type="Proteomes" id="UP001239085"/>
    </source>
</evidence>
<accession>A0ABU0P6H2</accession>
<dbReference type="InterPro" id="IPR052350">
    <property type="entry name" value="Metallo-dep_Lactonases"/>
</dbReference>
<proteinExistence type="inferred from homology"/>
<evidence type="ECO:0000256" key="1">
    <source>
        <dbReference type="ARBA" id="ARBA00038310"/>
    </source>
</evidence>
<keyword evidence="4" id="KW-1185">Reference proteome</keyword>
<keyword evidence="3" id="KW-0378">Hydrolase</keyword>
<dbReference type="GO" id="GO:0016787">
    <property type="term" value="F:hydrolase activity"/>
    <property type="evidence" value="ECO:0007669"/>
    <property type="project" value="UniProtKB-KW"/>
</dbReference>
<dbReference type="Proteomes" id="UP001239085">
    <property type="component" value="Unassembled WGS sequence"/>
</dbReference>
<dbReference type="Gene3D" id="3.20.20.140">
    <property type="entry name" value="Metal-dependent hydrolases"/>
    <property type="match status" value="1"/>
</dbReference>
<gene>
    <name evidence="3" type="ORF">QFZ46_001094</name>
</gene>
<feature type="domain" description="Amidohydrolase-related" evidence="2">
    <location>
        <begin position="5"/>
        <end position="255"/>
    </location>
</feature>
<dbReference type="InterPro" id="IPR032466">
    <property type="entry name" value="Metal_Hydrolase"/>
</dbReference>
<dbReference type="RefSeq" id="WP_307359163.1">
    <property type="nucleotide sequence ID" value="NZ_JAUSXK010000001.1"/>
</dbReference>
<dbReference type="EC" id="3.1.1.-" evidence="3"/>
<dbReference type="Pfam" id="PF04909">
    <property type="entry name" value="Amidohydro_2"/>
    <property type="match status" value="1"/>
</dbReference>
<comment type="similarity">
    <text evidence="1">Belongs to the metallo-dependent hydrolases superfamily.</text>
</comment>
<evidence type="ECO:0000259" key="2">
    <source>
        <dbReference type="Pfam" id="PF04909"/>
    </source>
</evidence>
<reference evidence="3 4" key="1">
    <citation type="submission" date="2023-07" db="EMBL/GenBank/DDBJ databases">
        <title>Comparative genomics of wheat-associated soil bacteria to identify genetic determinants of phenazine resistance.</title>
        <authorList>
            <person name="Mouncey N."/>
        </authorList>
    </citation>
    <scope>NUCLEOTIDE SEQUENCE [LARGE SCALE GENOMIC DNA]</scope>
    <source>
        <strain evidence="3 4">W2I7</strain>
    </source>
</reference>
<dbReference type="PANTHER" id="PTHR43569">
    <property type="entry name" value="AMIDOHYDROLASE"/>
    <property type="match status" value="1"/>
</dbReference>
<dbReference type="SUPFAM" id="SSF51556">
    <property type="entry name" value="Metallo-dependent hydrolases"/>
    <property type="match status" value="1"/>
</dbReference>
<evidence type="ECO:0000313" key="3">
    <source>
        <dbReference type="EMBL" id="MDQ0642934.1"/>
    </source>
</evidence>
<organism evidence="3 4">
    <name type="scientific">Microbacterium murale</name>
    <dbReference type="NCBI Taxonomy" id="1081040"/>
    <lineage>
        <taxon>Bacteria</taxon>
        <taxon>Bacillati</taxon>
        <taxon>Actinomycetota</taxon>
        <taxon>Actinomycetes</taxon>
        <taxon>Micrococcales</taxon>
        <taxon>Microbacteriaceae</taxon>
        <taxon>Microbacterium</taxon>
    </lineage>
</organism>
<sequence>MRVLDSHLHLWDPSLLDYPWLAGPLLARFAADEIVDAVGAGDGERGFVFVQADCVEEQYLDEIDWVASLAEQLGVRGIVAGARLDRGDATVAYLDAATGSLDTEGERTLVVGVRHLLQGEPEGFAGRSAFRAGAEALVERDLAFDACVRGTAQLRDVGALAAALPELRIVLDHLGKPAVGTAEAPLPPTSDWTDAIAEIAAHPQVFCKLSGLPAEAGGSWSAEQLEPFFDVALNAFGPDRLMVGSDWPVSAVTASGWNGGDGVSLDAGAIGVWTDAVASWATARGLDVDAIMWRNAEGFYRV</sequence>
<dbReference type="PANTHER" id="PTHR43569:SF2">
    <property type="entry name" value="AMIDOHYDROLASE-RELATED DOMAIN-CONTAINING PROTEIN"/>
    <property type="match status" value="1"/>
</dbReference>
<name>A0ABU0P6H2_9MICO</name>
<dbReference type="InterPro" id="IPR006680">
    <property type="entry name" value="Amidohydro-rel"/>
</dbReference>
<comment type="caution">
    <text evidence="3">The sequence shown here is derived from an EMBL/GenBank/DDBJ whole genome shotgun (WGS) entry which is preliminary data.</text>
</comment>
<protein>
    <submittedName>
        <fullName evidence="3">L-fuconolactonase</fullName>
        <ecNumber evidence="3">3.1.1.-</ecNumber>
    </submittedName>
</protein>
<dbReference type="EMBL" id="JAUSXK010000001">
    <property type="protein sequence ID" value="MDQ0642934.1"/>
    <property type="molecule type" value="Genomic_DNA"/>
</dbReference>